<gene>
    <name evidence="1" type="ORF">V6R86_09270</name>
</gene>
<keyword evidence="2" id="KW-1185">Reference proteome</keyword>
<accession>A0ABZ2G174</accession>
<evidence type="ECO:0000313" key="1">
    <source>
        <dbReference type="EMBL" id="WWM70858.1"/>
    </source>
</evidence>
<reference evidence="1 2" key="1">
    <citation type="submission" date="2024-02" db="EMBL/GenBank/DDBJ databases">
        <title>Full genome sequence of Sphingomonas kaistensis.</title>
        <authorList>
            <person name="Poletto B.L."/>
            <person name="Silva G."/>
            <person name="Galante D."/>
            <person name="Campos K.R."/>
            <person name="Santos M.B.N."/>
            <person name="Sacchi C.T."/>
        </authorList>
    </citation>
    <scope>NUCLEOTIDE SEQUENCE [LARGE SCALE GENOMIC DNA]</scope>
    <source>
        <strain evidence="1 2">MA4R</strain>
    </source>
</reference>
<organism evidence="1 2">
    <name type="scientific">Sphingomonas kaistensis</name>
    <dbReference type="NCBI Taxonomy" id="298708"/>
    <lineage>
        <taxon>Bacteria</taxon>
        <taxon>Pseudomonadati</taxon>
        <taxon>Pseudomonadota</taxon>
        <taxon>Alphaproteobacteria</taxon>
        <taxon>Sphingomonadales</taxon>
        <taxon>Sphingomonadaceae</taxon>
        <taxon>Sphingomonas</taxon>
    </lineage>
</organism>
<dbReference type="Proteomes" id="UP001382935">
    <property type="component" value="Chromosome"/>
</dbReference>
<protein>
    <submittedName>
        <fullName evidence="1">Uncharacterized protein</fullName>
    </submittedName>
</protein>
<sequence>MSIADRQPVNEAANQQAPAEEALALTQQAIGICDGADLPGDIAAHLDLAAHRLREFIGLKQGGPASMTAH</sequence>
<proteinExistence type="predicted"/>
<dbReference type="RefSeq" id="WP_338503986.1">
    <property type="nucleotide sequence ID" value="NZ_CP145607.1"/>
</dbReference>
<name>A0ABZ2G174_9SPHN</name>
<dbReference type="EMBL" id="CP145607">
    <property type="protein sequence ID" value="WWM70858.1"/>
    <property type="molecule type" value="Genomic_DNA"/>
</dbReference>
<evidence type="ECO:0000313" key="2">
    <source>
        <dbReference type="Proteomes" id="UP001382935"/>
    </source>
</evidence>